<dbReference type="GO" id="GO:0003746">
    <property type="term" value="F:translation elongation factor activity"/>
    <property type="evidence" value="ECO:0007669"/>
    <property type="project" value="UniProtKB-UniRule"/>
</dbReference>
<evidence type="ECO:0000256" key="5">
    <source>
        <dbReference type="ARBA" id="ARBA00025453"/>
    </source>
</evidence>
<dbReference type="PROSITE" id="PS01127">
    <property type="entry name" value="EF_TS_2"/>
    <property type="match status" value="1"/>
</dbReference>
<organism evidence="10 11">
    <name type="scientific">Candidatus Avoscillospira stercorigallinarum</name>
    <dbReference type="NCBI Taxonomy" id="2840708"/>
    <lineage>
        <taxon>Bacteria</taxon>
        <taxon>Bacillati</taxon>
        <taxon>Bacillota</taxon>
        <taxon>Clostridia</taxon>
        <taxon>Eubacteriales</taxon>
        <taxon>Oscillospiraceae</taxon>
        <taxon>Oscillospiraceae incertae sedis</taxon>
        <taxon>Candidatus Avoscillospira</taxon>
    </lineage>
</organism>
<evidence type="ECO:0000256" key="3">
    <source>
        <dbReference type="ARBA" id="ARBA00022768"/>
    </source>
</evidence>
<evidence type="ECO:0000256" key="6">
    <source>
        <dbReference type="HAMAP-Rule" id="MF_00050"/>
    </source>
</evidence>
<dbReference type="SUPFAM" id="SSF46934">
    <property type="entry name" value="UBA-like"/>
    <property type="match status" value="1"/>
</dbReference>
<dbReference type="Gene3D" id="1.10.286.20">
    <property type="match status" value="1"/>
</dbReference>
<gene>
    <name evidence="6" type="primary">tsf</name>
    <name evidence="10" type="ORF">IAA67_02530</name>
</gene>
<evidence type="ECO:0000256" key="4">
    <source>
        <dbReference type="ARBA" id="ARBA00022917"/>
    </source>
</evidence>
<comment type="subcellular location">
    <subcellularLocation>
        <location evidence="6 8">Cytoplasm</location>
    </subcellularLocation>
</comment>
<evidence type="ECO:0000259" key="9">
    <source>
        <dbReference type="Pfam" id="PF00889"/>
    </source>
</evidence>
<dbReference type="InterPro" id="IPR001816">
    <property type="entry name" value="Transl_elong_EFTs/EF1B"/>
</dbReference>
<evidence type="ECO:0000256" key="8">
    <source>
        <dbReference type="RuleBase" id="RU000643"/>
    </source>
</evidence>
<dbReference type="EMBL" id="DVFN01000035">
    <property type="protein sequence ID" value="HIQ69194.1"/>
    <property type="molecule type" value="Genomic_DNA"/>
</dbReference>
<keyword evidence="6" id="KW-0963">Cytoplasm</keyword>
<keyword evidence="3 6" id="KW-0251">Elongation factor</keyword>
<dbReference type="PANTHER" id="PTHR11741">
    <property type="entry name" value="ELONGATION FACTOR TS"/>
    <property type="match status" value="1"/>
</dbReference>
<dbReference type="PROSITE" id="PS01126">
    <property type="entry name" value="EF_TS_1"/>
    <property type="match status" value="1"/>
</dbReference>
<evidence type="ECO:0000256" key="1">
    <source>
        <dbReference type="ARBA" id="ARBA00005532"/>
    </source>
</evidence>
<dbReference type="NCBIfam" id="TIGR00116">
    <property type="entry name" value="tsf"/>
    <property type="match status" value="1"/>
</dbReference>
<name>A0A9D0Z4W5_9FIRM</name>
<comment type="caution">
    <text evidence="6">Lacks conserved residue(s) required for the propagation of feature annotation.</text>
</comment>
<protein>
    <recommendedName>
        <fullName evidence="2 6">Elongation factor Ts</fullName>
        <shortName evidence="6">EF-Ts</shortName>
    </recommendedName>
</protein>
<dbReference type="SUPFAM" id="SSF54713">
    <property type="entry name" value="Elongation factor Ts (EF-Ts), dimerisation domain"/>
    <property type="match status" value="2"/>
</dbReference>
<dbReference type="InterPro" id="IPR036402">
    <property type="entry name" value="EF-Ts_dimer_sf"/>
</dbReference>
<dbReference type="Pfam" id="PF00889">
    <property type="entry name" value="EF_TS"/>
    <property type="match status" value="1"/>
</dbReference>
<dbReference type="InterPro" id="IPR014039">
    <property type="entry name" value="Transl_elong_EFTs/EF1B_dimer"/>
</dbReference>
<dbReference type="PANTHER" id="PTHR11741:SF0">
    <property type="entry name" value="ELONGATION FACTOR TS, MITOCHONDRIAL"/>
    <property type="match status" value="1"/>
</dbReference>
<dbReference type="Gene3D" id="3.30.479.20">
    <property type="entry name" value="Elongation factor Ts, dimerisation domain"/>
    <property type="match status" value="2"/>
</dbReference>
<dbReference type="HAMAP" id="MF_00050">
    <property type="entry name" value="EF_Ts"/>
    <property type="match status" value="1"/>
</dbReference>
<comment type="similarity">
    <text evidence="1 6 7">Belongs to the EF-Ts family.</text>
</comment>
<dbReference type="InterPro" id="IPR018101">
    <property type="entry name" value="Transl_elong_Ts_CS"/>
</dbReference>
<evidence type="ECO:0000313" key="11">
    <source>
        <dbReference type="Proteomes" id="UP000886874"/>
    </source>
</evidence>
<dbReference type="FunFam" id="1.10.8.10:FF:000001">
    <property type="entry name" value="Elongation factor Ts"/>
    <property type="match status" value="1"/>
</dbReference>
<comment type="function">
    <text evidence="5 6 7">Associates with the EF-Tu.GDP complex and induces the exchange of GDP to GTP. It remains bound to the aminoacyl-tRNA.EF-Tu.GTP complex up to the GTP hydrolysis stage on the ribosome.</text>
</comment>
<reference evidence="10" key="1">
    <citation type="submission" date="2020-10" db="EMBL/GenBank/DDBJ databases">
        <authorList>
            <person name="Gilroy R."/>
        </authorList>
    </citation>
    <scope>NUCLEOTIDE SEQUENCE</scope>
    <source>
        <strain evidence="10">ChiSjej2B20-13462</strain>
    </source>
</reference>
<evidence type="ECO:0000313" key="10">
    <source>
        <dbReference type="EMBL" id="HIQ69194.1"/>
    </source>
</evidence>
<evidence type="ECO:0000256" key="2">
    <source>
        <dbReference type="ARBA" id="ARBA00016956"/>
    </source>
</evidence>
<comment type="caution">
    <text evidence="10">The sequence shown here is derived from an EMBL/GenBank/DDBJ whole genome shotgun (WGS) entry which is preliminary data.</text>
</comment>
<dbReference type="CDD" id="cd14275">
    <property type="entry name" value="UBA_EF-Ts"/>
    <property type="match status" value="1"/>
</dbReference>
<evidence type="ECO:0000256" key="7">
    <source>
        <dbReference type="RuleBase" id="RU000642"/>
    </source>
</evidence>
<sequence length="309" mass="33356">MAFTAADVKKLREMTNVGMMDCKKALSASDGDMDKAVEWLRERGLAAAAKKSGRIAAEGMVTAVVEGNVGAIVEVNAETDFASKSPVFVELVNDVAKVVVEQNPADLDALMACTYPGTEKTIADMIPEKVLVVGENLKVRRFARYDTGVTVAYNHMGGRIGVLVNMTVEGIDPAAVTEMGKDLCMQVAAMNPAFCDKSDVDQATLDKEKEIQLALAMNENEKAAKPKPQNIIEKMVMGRIGKYYEENCLMQMTFVKDNKMSVEQYVASTAKSLGGSIKVNSFVRFEKGEGIEKKVDDFAAEVAAAAGLN</sequence>
<proteinExistence type="inferred from homology"/>
<dbReference type="GO" id="GO:0005737">
    <property type="term" value="C:cytoplasm"/>
    <property type="evidence" value="ECO:0007669"/>
    <property type="project" value="UniProtKB-SubCell"/>
</dbReference>
<dbReference type="InterPro" id="IPR009060">
    <property type="entry name" value="UBA-like_sf"/>
</dbReference>
<feature type="domain" description="Translation elongation factor EFTs/EF1B dimerisation" evidence="9">
    <location>
        <begin position="70"/>
        <end position="289"/>
    </location>
</feature>
<dbReference type="AlphaFoldDB" id="A0A9D0Z4W5"/>
<accession>A0A9D0Z4W5</accession>
<keyword evidence="4 6" id="KW-0648">Protein biosynthesis</keyword>
<reference evidence="10" key="2">
    <citation type="journal article" date="2021" name="PeerJ">
        <title>Extensive microbial diversity within the chicken gut microbiome revealed by metagenomics and culture.</title>
        <authorList>
            <person name="Gilroy R."/>
            <person name="Ravi A."/>
            <person name="Getino M."/>
            <person name="Pursley I."/>
            <person name="Horton D.L."/>
            <person name="Alikhan N.F."/>
            <person name="Baker D."/>
            <person name="Gharbi K."/>
            <person name="Hall N."/>
            <person name="Watson M."/>
            <person name="Adriaenssens E.M."/>
            <person name="Foster-Nyarko E."/>
            <person name="Jarju S."/>
            <person name="Secka A."/>
            <person name="Antonio M."/>
            <person name="Oren A."/>
            <person name="Chaudhuri R.R."/>
            <person name="La Ragione R."/>
            <person name="Hildebrand F."/>
            <person name="Pallen M.J."/>
        </authorList>
    </citation>
    <scope>NUCLEOTIDE SEQUENCE</scope>
    <source>
        <strain evidence="10">ChiSjej2B20-13462</strain>
    </source>
</reference>
<dbReference type="Gene3D" id="1.10.8.10">
    <property type="entry name" value="DNA helicase RuvA subunit, C-terminal domain"/>
    <property type="match status" value="1"/>
</dbReference>
<dbReference type="Proteomes" id="UP000886874">
    <property type="component" value="Unassembled WGS sequence"/>
</dbReference>